<keyword evidence="1" id="KW-0812">Transmembrane</keyword>
<dbReference type="RefSeq" id="WP_133462978.1">
    <property type="nucleotide sequence ID" value="NZ_SNWI01000001.1"/>
</dbReference>
<gene>
    <name evidence="2" type="ORF">DET52_101176</name>
</gene>
<feature type="transmembrane region" description="Helical" evidence="1">
    <location>
        <begin position="30"/>
        <end position="49"/>
    </location>
</feature>
<evidence type="ECO:0000256" key="1">
    <source>
        <dbReference type="SAM" id="Phobius"/>
    </source>
</evidence>
<sequence>MARKKIKAFGEWLEYRLRRLCGEITPDKRIIVILTMFLLFTGLSLYFTISSIYRFGRGEGERLQIRHIENLELELRQKQSELDSVKHFNMYNYEYERESESEHRGE</sequence>
<dbReference type="Proteomes" id="UP000294848">
    <property type="component" value="Unassembled WGS sequence"/>
</dbReference>
<dbReference type="AlphaFoldDB" id="A0A4R6HB07"/>
<dbReference type="OrthoDB" id="1017135at2"/>
<comment type="caution">
    <text evidence="2">The sequence shown here is derived from an EMBL/GenBank/DDBJ whole genome shotgun (WGS) entry which is preliminary data.</text>
</comment>
<dbReference type="EMBL" id="SNWI01000001">
    <property type="protein sequence ID" value="TDO04825.1"/>
    <property type="molecule type" value="Genomic_DNA"/>
</dbReference>
<accession>A0A4R6HB07</accession>
<evidence type="ECO:0000313" key="3">
    <source>
        <dbReference type="Proteomes" id="UP000294848"/>
    </source>
</evidence>
<keyword evidence="1" id="KW-0472">Membrane</keyword>
<dbReference type="InterPro" id="IPR025050">
    <property type="entry name" value="TraL_transposon"/>
</dbReference>
<organism evidence="2 3">
    <name type="scientific">Sunxiuqinia elliptica</name>
    <dbReference type="NCBI Taxonomy" id="655355"/>
    <lineage>
        <taxon>Bacteria</taxon>
        <taxon>Pseudomonadati</taxon>
        <taxon>Bacteroidota</taxon>
        <taxon>Bacteroidia</taxon>
        <taxon>Marinilabiliales</taxon>
        <taxon>Prolixibacteraceae</taxon>
        <taxon>Sunxiuqinia</taxon>
    </lineage>
</organism>
<protein>
    <submittedName>
        <fullName evidence="2">Uncharacterized protein DUF3989</fullName>
    </submittedName>
</protein>
<name>A0A4R6HB07_9BACT</name>
<dbReference type="Pfam" id="PF13150">
    <property type="entry name" value="TraL_transposon"/>
    <property type="match status" value="1"/>
</dbReference>
<evidence type="ECO:0000313" key="2">
    <source>
        <dbReference type="EMBL" id="TDO04825.1"/>
    </source>
</evidence>
<reference evidence="2 3" key="1">
    <citation type="submission" date="2019-03" db="EMBL/GenBank/DDBJ databases">
        <title>Freshwater and sediment microbial communities from various areas in North America, analyzing microbe dynamics in response to fracking.</title>
        <authorList>
            <person name="Lamendella R."/>
        </authorList>
    </citation>
    <scope>NUCLEOTIDE SEQUENCE [LARGE SCALE GENOMIC DNA]</scope>
    <source>
        <strain evidence="2 3">114D</strain>
    </source>
</reference>
<keyword evidence="1" id="KW-1133">Transmembrane helix</keyword>
<proteinExistence type="predicted"/>